<dbReference type="Proteomes" id="UP000326354">
    <property type="component" value="Chromosome"/>
</dbReference>
<dbReference type="PROSITE" id="PS51197">
    <property type="entry name" value="HTH_RRF2_2"/>
    <property type="match status" value="1"/>
</dbReference>
<dbReference type="GO" id="GO:0003700">
    <property type="term" value="F:DNA-binding transcription factor activity"/>
    <property type="evidence" value="ECO:0007669"/>
    <property type="project" value="TreeGrafter"/>
</dbReference>
<dbReference type="PANTHER" id="PTHR33221:SF4">
    <property type="entry name" value="HTH-TYPE TRANSCRIPTIONAL REPRESSOR NSRR"/>
    <property type="match status" value="1"/>
</dbReference>
<dbReference type="PANTHER" id="PTHR33221">
    <property type="entry name" value="WINGED HELIX-TURN-HELIX TRANSCRIPTIONAL REGULATOR, RRF2 FAMILY"/>
    <property type="match status" value="1"/>
</dbReference>
<dbReference type="Pfam" id="PF02082">
    <property type="entry name" value="Rrf2"/>
    <property type="match status" value="1"/>
</dbReference>
<dbReference type="GO" id="GO:0005829">
    <property type="term" value="C:cytosol"/>
    <property type="evidence" value="ECO:0007669"/>
    <property type="project" value="TreeGrafter"/>
</dbReference>
<proteinExistence type="predicted"/>
<dbReference type="KEGG" id="uam:UABAM_02061"/>
<reference evidence="2 3" key="1">
    <citation type="submission" date="2019-08" db="EMBL/GenBank/DDBJ databases">
        <title>Complete genome sequence of Candidatus Uab amorphum.</title>
        <authorList>
            <person name="Shiratori T."/>
            <person name="Suzuki S."/>
            <person name="Kakizawa Y."/>
            <person name="Ishida K."/>
        </authorList>
    </citation>
    <scope>NUCLEOTIDE SEQUENCE [LARGE SCALE GENOMIC DNA]</scope>
    <source>
        <strain evidence="2 3">SRT547</strain>
    </source>
</reference>
<name>A0A5S9F2R1_UABAM</name>
<dbReference type="RefSeq" id="WP_151967898.1">
    <property type="nucleotide sequence ID" value="NZ_AP019860.1"/>
</dbReference>
<dbReference type="InterPro" id="IPR036388">
    <property type="entry name" value="WH-like_DNA-bd_sf"/>
</dbReference>
<dbReference type="GO" id="GO:0003677">
    <property type="term" value="F:DNA binding"/>
    <property type="evidence" value="ECO:0007669"/>
    <property type="project" value="UniProtKB-KW"/>
</dbReference>
<dbReference type="InterPro" id="IPR036390">
    <property type="entry name" value="WH_DNA-bd_sf"/>
</dbReference>
<protein>
    <submittedName>
        <fullName evidence="2">Rrf2 family transcriptional regulator</fullName>
    </submittedName>
</protein>
<dbReference type="EMBL" id="AP019860">
    <property type="protein sequence ID" value="BBM83708.1"/>
    <property type="molecule type" value="Genomic_DNA"/>
</dbReference>
<dbReference type="InterPro" id="IPR030489">
    <property type="entry name" value="TR_Rrf2-type_CS"/>
</dbReference>
<dbReference type="PROSITE" id="PS01332">
    <property type="entry name" value="HTH_RRF2_1"/>
    <property type="match status" value="1"/>
</dbReference>
<evidence type="ECO:0000313" key="3">
    <source>
        <dbReference type="Proteomes" id="UP000326354"/>
    </source>
</evidence>
<dbReference type="NCBIfam" id="TIGR00738">
    <property type="entry name" value="rrf2_super"/>
    <property type="match status" value="1"/>
</dbReference>
<organism evidence="2 3">
    <name type="scientific">Uabimicrobium amorphum</name>
    <dbReference type="NCBI Taxonomy" id="2596890"/>
    <lineage>
        <taxon>Bacteria</taxon>
        <taxon>Pseudomonadati</taxon>
        <taxon>Planctomycetota</taxon>
        <taxon>Candidatus Uabimicrobiia</taxon>
        <taxon>Candidatus Uabimicrobiales</taxon>
        <taxon>Candidatus Uabimicrobiaceae</taxon>
        <taxon>Candidatus Uabimicrobium</taxon>
    </lineage>
</organism>
<dbReference type="OrthoDB" id="270199at2"/>
<sequence length="139" mass="15631">MQLTSFTDYSLRVLIFLAIRKKSSIAVIAESYGVSKNHIVKVVHNLGKLGYIKTNQGRGGGISLAMSPENINLKKLVVQTENFYIVECFHPQGKCKIASVCKLKGILYEAQTNFLNTLENYSLQDVLHNENEIKQLLDE</sequence>
<evidence type="ECO:0000256" key="1">
    <source>
        <dbReference type="ARBA" id="ARBA00023125"/>
    </source>
</evidence>
<keyword evidence="3" id="KW-1185">Reference proteome</keyword>
<dbReference type="SUPFAM" id="SSF46785">
    <property type="entry name" value="Winged helix' DNA-binding domain"/>
    <property type="match status" value="1"/>
</dbReference>
<keyword evidence="1" id="KW-0238">DNA-binding</keyword>
<accession>A0A5S9F2R1</accession>
<dbReference type="Gene3D" id="1.10.10.10">
    <property type="entry name" value="Winged helix-like DNA-binding domain superfamily/Winged helix DNA-binding domain"/>
    <property type="match status" value="1"/>
</dbReference>
<evidence type="ECO:0000313" key="2">
    <source>
        <dbReference type="EMBL" id="BBM83708.1"/>
    </source>
</evidence>
<gene>
    <name evidence="2" type="ORF">UABAM_02061</name>
</gene>
<dbReference type="InterPro" id="IPR000944">
    <property type="entry name" value="Tscrpt_reg_Rrf2"/>
</dbReference>
<dbReference type="AlphaFoldDB" id="A0A5S9F2R1"/>